<dbReference type="AlphaFoldDB" id="A0A1G5SEQ4"/>
<dbReference type="Proteomes" id="UP000198729">
    <property type="component" value="Unassembled WGS sequence"/>
</dbReference>
<reference evidence="1 2" key="1">
    <citation type="submission" date="2016-10" db="EMBL/GenBank/DDBJ databases">
        <authorList>
            <person name="de Groot N.N."/>
        </authorList>
    </citation>
    <scope>NUCLEOTIDE SEQUENCE [LARGE SCALE GENOMIC DNA]</scope>
    <source>
        <strain evidence="1">1</strain>
    </source>
</reference>
<protein>
    <submittedName>
        <fullName evidence="1">Uncharacterized protein</fullName>
    </submittedName>
</protein>
<keyword evidence="2" id="KW-1185">Reference proteome</keyword>
<dbReference type="STRING" id="51642.NSMM_370109"/>
<dbReference type="EMBL" id="FMWO01000044">
    <property type="protein sequence ID" value="SCZ85330.1"/>
    <property type="molecule type" value="Genomic_DNA"/>
</dbReference>
<sequence length="29" mass="3112">MGSGGSLSPRDSEATVWFEHIKRIPDAAP</sequence>
<evidence type="ECO:0000313" key="2">
    <source>
        <dbReference type="Proteomes" id="UP000198729"/>
    </source>
</evidence>
<gene>
    <name evidence="1" type="ORF">NSMM_370109</name>
</gene>
<proteinExistence type="predicted"/>
<accession>A0A1G5SEQ4</accession>
<evidence type="ECO:0000313" key="1">
    <source>
        <dbReference type="EMBL" id="SCZ85330.1"/>
    </source>
</evidence>
<name>A0A1G5SEQ4_9PROT</name>
<organism evidence="1 2">
    <name type="scientific">Nitrosomonas mobilis</name>
    <dbReference type="NCBI Taxonomy" id="51642"/>
    <lineage>
        <taxon>Bacteria</taxon>
        <taxon>Pseudomonadati</taxon>
        <taxon>Pseudomonadota</taxon>
        <taxon>Betaproteobacteria</taxon>
        <taxon>Nitrosomonadales</taxon>
        <taxon>Nitrosomonadaceae</taxon>
        <taxon>Nitrosomonas</taxon>
    </lineage>
</organism>